<evidence type="ECO:0000313" key="6">
    <source>
        <dbReference type="EMBL" id="EIT69106.1"/>
    </source>
</evidence>
<protein>
    <recommendedName>
        <fullName evidence="5">Glycoside hydrolase family 5 domain-containing protein</fullName>
    </recommendedName>
</protein>
<dbReference type="OrthoDB" id="9800955at2"/>
<dbReference type="GO" id="GO:0000272">
    <property type="term" value="P:polysaccharide catabolic process"/>
    <property type="evidence" value="ECO:0007669"/>
    <property type="project" value="InterPro"/>
</dbReference>
<name>I8HZQ6_9GAMM</name>
<evidence type="ECO:0000256" key="1">
    <source>
        <dbReference type="ARBA" id="ARBA00022801"/>
    </source>
</evidence>
<gene>
    <name evidence="6" type="ORF">WQQ_26880</name>
</gene>
<proteinExistence type="inferred from homology"/>
<comment type="similarity">
    <text evidence="3">Belongs to the glycosyl hydrolase 5 (cellulase A) family.</text>
</comment>
<organism evidence="6 7">
    <name type="scientific">Hydrocarboniphaga effusa AP103</name>
    <dbReference type="NCBI Taxonomy" id="1172194"/>
    <lineage>
        <taxon>Bacteria</taxon>
        <taxon>Pseudomonadati</taxon>
        <taxon>Pseudomonadota</taxon>
        <taxon>Gammaproteobacteria</taxon>
        <taxon>Nevskiales</taxon>
        <taxon>Nevskiaceae</taxon>
        <taxon>Hydrocarboniphaga</taxon>
    </lineage>
</organism>
<accession>I8HZQ6</accession>
<keyword evidence="7" id="KW-1185">Reference proteome</keyword>
<evidence type="ECO:0000256" key="2">
    <source>
        <dbReference type="ARBA" id="ARBA00023295"/>
    </source>
</evidence>
<evidence type="ECO:0000313" key="7">
    <source>
        <dbReference type="Proteomes" id="UP000003704"/>
    </source>
</evidence>
<dbReference type="AlphaFoldDB" id="I8HZQ6"/>
<dbReference type="PANTHER" id="PTHR34142">
    <property type="entry name" value="ENDO-BETA-1,4-GLUCANASE A"/>
    <property type="match status" value="1"/>
</dbReference>
<dbReference type="RefSeq" id="WP_007185629.1">
    <property type="nucleotide sequence ID" value="NZ_AKGD01000002.1"/>
</dbReference>
<dbReference type="Gene3D" id="3.20.20.80">
    <property type="entry name" value="Glycosidases"/>
    <property type="match status" value="1"/>
</dbReference>
<comment type="caution">
    <text evidence="6">The sequence shown here is derived from an EMBL/GenBank/DDBJ whole genome shotgun (WGS) entry which is preliminary data.</text>
</comment>
<feature type="signal peptide" evidence="4">
    <location>
        <begin position="1"/>
        <end position="30"/>
    </location>
</feature>
<feature type="chain" id="PRO_5003713636" description="Glycoside hydrolase family 5 domain-containing protein" evidence="4">
    <location>
        <begin position="31"/>
        <end position="382"/>
    </location>
</feature>
<reference evidence="6 7" key="1">
    <citation type="journal article" date="2012" name="J. Bacteriol.">
        <title>Genome Sequence of n-Alkane-Degrading Hydrocarboniphaga effusa Strain AP103T (ATCC BAA-332T).</title>
        <authorList>
            <person name="Chang H.K."/>
            <person name="Zylstra G.J."/>
            <person name="Chae J.C."/>
        </authorList>
    </citation>
    <scope>NUCLEOTIDE SEQUENCE [LARGE SCALE GENOMIC DNA]</scope>
    <source>
        <strain evidence="6 7">AP103</strain>
    </source>
</reference>
<dbReference type="Proteomes" id="UP000003704">
    <property type="component" value="Unassembled WGS sequence"/>
</dbReference>
<dbReference type="InterPro" id="IPR001547">
    <property type="entry name" value="Glyco_hydro_5"/>
</dbReference>
<dbReference type="Pfam" id="PF00150">
    <property type="entry name" value="Cellulase"/>
    <property type="match status" value="1"/>
</dbReference>
<evidence type="ECO:0000256" key="4">
    <source>
        <dbReference type="SAM" id="SignalP"/>
    </source>
</evidence>
<keyword evidence="2 3" id="KW-0326">Glycosidase</keyword>
<evidence type="ECO:0000259" key="5">
    <source>
        <dbReference type="Pfam" id="PF00150"/>
    </source>
</evidence>
<keyword evidence="1 3" id="KW-0378">Hydrolase</keyword>
<dbReference type="InterPro" id="IPR017853">
    <property type="entry name" value="GH"/>
</dbReference>
<keyword evidence="4" id="KW-0732">Signal</keyword>
<dbReference type="GO" id="GO:0004553">
    <property type="term" value="F:hydrolase activity, hydrolyzing O-glycosyl compounds"/>
    <property type="evidence" value="ECO:0007669"/>
    <property type="project" value="InterPro"/>
</dbReference>
<feature type="domain" description="Glycoside hydrolase family 5" evidence="5">
    <location>
        <begin position="66"/>
        <end position="352"/>
    </location>
</feature>
<dbReference type="SUPFAM" id="SSF51445">
    <property type="entry name" value="(Trans)glycosidases"/>
    <property type="match status" value="1"/>
</dbReference>
<dbReference type="PANTHER" id="PTHR34142:SF1">
    <property type="entry name" value="GLYCOSIDE HYDROLASE FAMILY 5 DOMAIN-CONTAINING PROTEIN"/>
    <property type="match status" value="1"/>
</dbReference>
<dbReference type="STRING" id="1172194.WQQ_26880"/>
<sequence>MRFVITRSFHRFRLLAVFALLALGAGSALAEVPAVVQSKLSRGINLSFWFANRDNPKIEPRLFWPDRSDLAQLRSIGFRHVRIPLERAWIADPRDPSKIDPAHADEFARAVELVAANQLLAVVTLTTTTDDLDRMLTDKPWRDTVAALWWSLARQLSARVPADKLVFEVINEPATENAAASVALMQTLAGAVRDAAPRHTIVVAGHKYSSVDELVTLKPFLDTNLVYSFHFYEPMNFTHQGAWWGWPMWAKLRGLPYPSTEALVAPLLASLDADAQPHARYYGQQEWNRGKLAAILDKVAQWQAQNGVPVWCSEFGAVKTNTAPASRQAWLRDTRTLLEQRRIPWTHFDFSQHMGIVDGAQGERVWDRGALEALGLGAPRSN</sequence>
<evidence type="ECO:0000256" key="3">
    <source>
        <dbReference type="RuleBase" id="RU361153"/>
    </source>
</evidence>
<dbReference type="EMBL" id="AKGD01000002">
    <property type="protein sequence ID" value="EIT69106.1"/>
    <property type="molecule type" value="Genomic_DNA"/>
</dbReference>